<feature type="compositionally biased region" description="Basic and acidic residues" evidence="1">
    <location>
        <begin position="87"/>
        <end position="101"/>
    </location>
</feature>
<dbReference type="Proteomes" id="UP000257014">
    <property type="component" value="Unassembled WGS sequence"/>
</dbReference>
<reference evidence="2 3" key="1">
    <citation type="submission" date="2018-03" db="EMBL/GenBank/DDBJ databases">
        <authorList>
            <person name="Keele B.F."/>
        </authorList>
    </citation>
    <scope>NUCLEOTIDE SEQUENCE [LARGE SCALE GENOMIC DNA]</scope>
    <source>
        <strain evidence="2">ZCTH4_d</strain>
    </source>
</reference>
<proteinExistence type="predicted"/>
<feature type="region of interest" description="Disordered" evidence="1">
    <location>
        <begin position="87"/>
        <end position="114"/>
    </location>
</feature>
<dbReference type="AlphaFoldDB" id="A0A3E0JWT0"/>
<accession>A0A3E0JWT0</accession>
<sequence>MTAFAKLFCTRFPGRRANRVCGERNKFAMIQGKWRDTYLPPANAIRFLPSPRLKTGKIRGKTGFCRNEAADEPWEFFNKRWRRRHPMREMPQRDIPGENFRKGNIPGISGEWER</sequence>
<name>A0A3E0JWT0_9BACI</name>
<dbReference type="EMBL" id="QEWE01000040">
    <property type="protein sequence ID" value="REJ24314.1"/>
    <property type="molecule type" value="Genomic_DNA"/>
</dbReference>
<protein>
    <submittedName>
        <fullName evidence="2">Uncharacterized protein</fullName>
    </submittedName>
</protein>
<evidence type="ECO:0000256" key="1">
    <source>
        <dbReference type="SAM" id="MobiDB-lite"/>
    </source>
</evidence>
<evidence type="ECO:0000313" key="2">
    <source>
        <dbReference type="EMBL" id="REJ24314.1"/>
    </source>
</evidence>
<gene>
    <name evidence="2" type="ORF">C6P37_16245</name>
</gene>
<evidence type="ECO:0000313" key="3">
    <source>
        <dbReference type="Proteomes" id="UP000257014"/>
    </source>
</evidence>
<organism evidence="2 3">
    <name type="scientific">Caldibacillus debilis</name>
    <dbReference type="NCBI Taxonomy" id="301148"/>
    <lineage>
        <taxon>Bacteria</taxon>
        <taxon>Bacillati</taxon>
        <taxon>Bacillota</taxon>
        <taxon>Bacilli</taxon>
        <taxon>Bacillales</taxon>
        <taxon>Bacillaceae</taxon>
        <taxon>Caldibacillus</taxon>
    </lineage>
</organism>
<comment type="caution">
    <text evidence="2">The sequence shown here is derived from an EMBL/GenBank/DDBJ whole genome shotgun (WGS) entry which is preliminary data.</text>
</comment>